<gene>
    <name evidence="8" type="ORF">AA0117_g12690</name>
</gene>
<keyword evidence="5 7" id="KW-1133">Transmembrane helix</keyword>
<evidence type="ECO:0000256" key="2">
    <source>
        <dbReference type="ARBA" id="ARBA00008917"/>
    </source>
</evidence>
<feature type="transmembrane region" description="Helical" evidence="7">
    <location>
        <begin position="69"/>
        <end position="91"/>
    </location>
</feature>
<dbReference type="PANTHER" id="PTHR11009">
    <property type="entry name" value="DER1-LIKE PROTEIN, DERLIN"/>
    <property type="match status" value="1"/>
</dbReference>
<evidence type="ECO:0000313" key="8">
    <source>
        <dbReference type="EMBL" id="RYN63529.1"/>
    </source>
</evidence>
<dbReference type="Proteomes" id="UP000291422">
    <property type="component" value="Unassembled WGS sequence"/>
</dbReference>
<reference evidence="9" key="1">
    <citation type="journal article" date="2019" name="bioRxiv">
        <title>Genomics, evolutionary history and diagnostics of the Alternaria alternata species group including apple and Asian pear pathotypes.</title>
        <authorList>
            <person name="Armitage A.D."/>
            <person name="Cockerton H.M."/>
            <person name="Sreenivasaprasad S."/>
            <person name="Woodhall J.W."/>
            <person name="Lane C.R."/>
            <person name="Harrison R.J."/>
            <person name="Clarkson J.P."/>
        </authorList>
    </citation>
    <scope>NUCLEOTIDE SEQUENCE [LARGE SCALE GENOMIC DNA]</scope>
    <source>
        <strain evidence="9">FERA 1177</strain>
    </source>
</reference>
<dbReference type="GO" id="GO:0006950">
    <property type="term" value="P:response to stress"/>
    <property type="evidence" value="ECO:0007669"/>
    <property type="project" value="UniProtKB-ARBA"/>
</dbReference>
<evidence type="ECO:0000256" key="4">
    <source>
        <dbReference type="ARBA" id="ARBA00022824"/>
    </source>
</evidence>
<feature type="transmembrane region" description="Helical" evidence="7">
    <location>
        <begin position="112"/>
        <end position="134"/>
    </location>
</feature>
<evidence type="ECO:0000256" key="6">
    <source>
        <dbReference type="ARBA" id="ARBA00023136"/>
    </source>
</evidence>
<proteinExistence type="inferred from homology"/>
<dbReference type="InterPro" id="IPR035952">
    <property type="entry name" value="Rhomboid-like_sf"/>
</dbReference>
<keyword evidence="4 7" id="KW-0256">Endoplasmic reticulum</keyword>
<comment type="similarity">
    <text evidence="2 7">Belongs to the derlin family.</text>
</comment>
<dbReference type="InterPro" id="IPR007599">
    <property type="entry name" value="DER1"/>
</dbReference>
<evidence type="ECO:0000256" key="1">
    <source>
        <dbReference type="ARBA" id="ARBA00004477"/>
    </source>
</evidence>
<dbReference type="SUPFAM" id="SSF144091">
    <property type="entry name" value="Rhomboid-like"/>
    <property type="match status" value="1"/>
</dbReference>
<accession>A0A4Q4N0X0</accession>
<comment type="subcellular location">
    <subcellularLocation>
        <location evidence="1 7">Endoplasmic reticulum membrane</location>
        <topology evidence="1 7">Multi-pass membrane protein</topology>
    </subcellularLocation>
</comment>
<protein>
    <recommendedName>
        <fullName evidence="7">Derlin</fullName>
    </recommendedName>
</protein>
<dbReference type="GO" id="GO:0005789">
    <property type="term" value="C:endoplasmic reticulum membrane"/>
    <property type="evidence" value="ECO:0007669"/>
    <property type="project" value="UniProtKB-SubCell"/>
</dbReference>
<keyword evidence="6 7" id="KW-0472">Membrane</keyword>
<evidence type="ECO:0000256" key="3">
    <source>
        <dbReference type="ARBA" id="ARBA00022692"/>
    </source>
</evidence>
<comment type="function">
    <text evidence="7">May be involved in the degradation of misfolded endoplasmic reticulum (ER) luminal proteins.</text>
</comment>
<evidence type="ECO:0000313" key="9">
    <source>
        <dbReference type="Proteomes" id="UP000291422"/>
    </source>
</evidence>
<dbReference type="AlphaFoldDB" id="A0A4Q4N0X0"/>
<feature type="transmembrane region" description="Helical" evidence="7">
    <location>
        <begin position="154"/>
        <end position="178"/>
    </location>
</feature>
<feature type="transmembrane region" description="Helical" evidence="7">
    <location>
        <begin position="34"/>
        <end position="57"/>
    </location>
</feature>
<evidence type="ECO:0000256" key="7">
    <source>
        <dbReference type="RuleBase" id="RU363059"/>
    </source>
</evidence>
<dbReference type="VEuPathDB" id="FungiDB:CC77DRAFT_1020176"/>
<organism evidence="8 9">
    <name type="scientific">Alternaria alternata</name>
    <name type="common">Alternaria rot fungus</name>
    <name type="synonym">Torula alternata</name>
    <dbReference type="NCBI Taxonomy" id="5599"/>
    <lineage>
        <taxon>Eukaryota</taxon>
        <taxon>Fungi</taxon>
        <taxon>Dikarya</taxon>
        <taxon>Ascomycota</taxon>
        <taxon>Pezizomycotina</taxon>
        <taxon>Dothideomycetes</taxon>
        <taxon>Pleosporomycetidae</taxon>
        <taxon>Pleosporales</taxon>
        <taxon>Pleosporineae</taxon>
        <taxon>Pleosporaceae</taxon>
        <taxon>Alternaria</taxon>
        <taxon>Alternaria sect. Alternaria</taxon>
        <taxon>Alternaria alternata complex</taxon>
    </lineage>
</organism>
<sequence length="312" mass="35187">MANVLQGGDGMMGGGAGGFPLEQLFHEMSVCTRWWMTAALSASVLVQCHIISLFQLFYSVRTVFFRSQYWRLLTTFFYCSPLSLNLLYHIFFLQRYARLLEESSGRSTVHSAWLLTFAFTLFLCIAPIYSMAFLGSTLSNRLIYIWNRGNADSILNFLELSVFKALYSPWMLLAYSLIMRKTVPKDEMCGIVVGHSEAVQKALLPHWAFREPHNTYDMDKKCFFISITNRPKRIFSKAVWVSGETKAAIQDGNREWVTLLACAYASGATLPPALMYQGTAGLQPSWIDPAEIGKHQLPSPAQLRIGITMISG</sequence>
<dbReference type="Pfam" id="PF04511">
    <property type="entry name" value="DER1"/>
    <property type="match status" value="1"/>
</dbReference>
<comment type="caution">
    <text evidence="8">The sequence shown here is derived from an EMBL/GenBank/DDBJ whole genome shotgun (WGS) entry which is preliminary data.</text>
</comment>
<evidence type="ECO:0000256" key="5">
    <source>
        <dbReference type="ARBA" id="ARBA00022989"/>
    </source>
</evidence>
<keyword evidence="3 7" id="KW-0812">Transmembrane</keyword>
<dbReference type="EMBL" id="PDXD01000082">
    <property type="protein sequence ID" value="RYN63529.1"/>
    <property type="molecule type" value="Genomic_DNA"/>
</dbReference>
<name>A0A4Q4N0X0_ALTAL</name>